<accession>C8PTS0</accession>
<dbReference type="Gene3D" id="3.10.310.50">
    <property type="match status" value="1"/>
</dbReference>
<sequence>MMKKDKLLKLMNISPTQMSEITDTVAEAEKKTTGEIALAVVYQSDSYAFVELFIAFCAAFTAFFILFLCSAPIWNLLERTVWFPSPAQLTAVIGGGAAAVVLIVYFLVNIPAVDRLIIPDTLKNRRVYARALQHFVESGVYKTAEHSGVLIFVSVLERKVFVIADSGIAEKVAQNGWDGICKIMTDGLKNRSAAQAFADSVKECGRILQQHFPNKAENPNELPDGLIVLES</sequence>
<organism evidence="3 4">
    <name type="scientific">Treponema vincentii ATCC 35580</name>
    <dbReference type="NCBI Taxonomy" id="596324"/>
    <lineage>
        <taxon>Bacteria</taxon>
        <taxon>Pseudomonadati</taxon>
        <taxon>Spirochaetota</taxon>
        <taxon>Spirochaetia</taxon>
        <taxon>Spirochaetales</taxon>
        <taxon>Treponemataceae</taxon>
        <taxon>Treponema</taxon>
    </lineage>
</organism>
<evidence type="ECO:0000313" key="4">
    <source>
        <dbReference type="Proteomes" id="UP000004509"/>
    </source>
</evidence>
<dbReference type="Proteomes" id="UP000004509">
    <property type="component" value="Unassembled WGS sequence"/>
</dbReference>
<dbReference type="eggNOG" id="COG3762">
    <property type="taxonomic scope" value="Bacteria"/>
</dbReference>
<feature type="domain" description="TPM" evidence="2">
    <location>
        <begin position="118"/>
        <end position="205"/>
    </location>
</feature>
<proteinExistence type="predicted"/>
<dbReference type="STRING" id="596324.TREVI0001_0111"/>
<protein>
    <recommendedName>
        <fullName evidence="2">TPM domain-containing protein</fullName>
    </recommendedName>
</protein>
<reference evidence="3 4" key="1">
    <citation type="submission" date="2009-07" db="EMBL/GenBank/DDBJ databases">
        <authorList>
            <person name="Madupu R."/>
            <person name="Sebastian Y."/>
            <person name="Durkin A.S."/>
            <person name="Torralba M."/>
            <person name="Methe B."/>
            <person name="Sutton G.G."/>
            <person name="Strausberg R.L."/>
            <person name="Nelson K.E."/>
        </authorList>
    </citation>
    <scope>NUCLEOTIDE SEQUENCE [LARGE SCALE GENOMIC DNA]</scope>
    <source>
        <strain evidence="3 4">ATCC 35580</strain>
    </source>
</reference>
<dbReference type="InterPro" id="IPR007621">
    <property type="entry name" value="TPM_dom"/>
</dbReference>
<feature type="transmembrane region" description="Helical" evidence="1">
    <location>
        <begin position="86"/>
        <end position="108"/>
    </location>
</feature>
<evidence type="ECO:0000256" key="1">
    <source>
        <dbReference type="SAM" id="Phobius"/>
    </source>
</evidence>
<dbReference type="RefSeq" id="WP_006190285.1">
    <property type="nucleotide sequence ID" value="NZ_ACYH01000071.1"/>
</dbReference>
<name>C8PTS0_9SPIR</name>
<dbReference type="PANTHER" id="PTHR30373:SF8">
    <property type="entry name" value="BLL7265 PROTEIN"/>
    <property type="match status" value="1"/>
</dbReference>
<dbReference type="AlphaFoldDB" id="C8PTS0"/>
<keyword evidence="1" id="KW-1133">Transmembrane helix</keyword>
<feature type="transmembrane region" description="Helical" evidence="1">
    <location>
        <begin position="52"/>
        <end position="74"/>
    </location>
</feature>
<dbReference type="EMBL" id="ACYH01000071">
    <property type="protein sequence ID" value="EEV19218.1"/>
    <property type="molecule type" value="Genomic_DNA"/>
</dbReference>
<dbReference type="PANTHER" id="PTHR30373">
    <property type="entry name" value="UPF0603 PROTEIN YGCG"/>
    <property type="match status" value="1"/>
</dbReference>
<keyword evidence="1" id="KW-0812">Transmembrane</keyword>
<comment type="caution">
    <text evidence="3">The sequence shown here is derived from an EMBL/GenBank/DDBJ whole genome shotgun (WGS) entry which is preliminary data.</text>
</comment>
<dbReference type="Pfam" id="PF04536">
    <property type="entry name" value="TPM_phosphatase"/>
    <property type="match status" value="1"/>
</dbReference>
<gene>
    <name evidence="3" type="ORF">TREVI0001_0111</name>
</gene>
<evidence type="ECO:0000313" key="3">
    <source>
        <dbReference type="EMBL" id="EEV19218.1"/>
    </source>
</evidence>
<keyword evidence="1" id="KW-0472">Membrane</keyword>
<evidence type="ECO:0000259" key="2">
    <source>
        <dbReference type="Pfam" id="PF04536"/>
    </source>
</evidence>